<gene>
    <name evidence="1" type="ORF">SAMN04489793_3564</name>
</gene>
<dbReference type="EMBL" id="FNSA01000003">
    <property type="protein sequence ID" value="SEC92850.1"/>
    <property type="molecule type" value="Genomic_DNA"/>
</dbReference>
<name>A0A1H4WIC1_TSUTY</name>
<reference evidence="2" key="1">
    <citation type="submission" date="2016-10" db="EMBL/GenBank/DDBJ databases">
        <authorList>
            <person name="Varghese N."/>
            <person name="Submissions S."/>
        </authorList>
    </citation>
    <scope>NUCLEOTIDE SEQUENCE [LARGE SCALE GENOMIC DNA]</scope>
    <source>
        <strain evidence="2">DSM 44234</strain>
    </source>
</reference>
<dbReference type="AlphaFoldDB" id="A0A1H4WIC1"/>
<evidence type="ECO:0000313" key="2">
    <source>
        <dbReference type="Proteomes" id="UP000182241"/>
    </source>
</evidence>
<accession>A0A1H4WIC1</accession>
<keyword evidence="2" id="KW-1185">Reference proteome</keyword>
<sequence length="446" mass="49373">MRRNYFVRSWRWLTRSRSREAKHSLFTEFIYLDEISVVSLLVSREGELTEQIQEGRAYEESAGSELGGGIALKDSPSISAKSSFQSKSSQTVQATRKANIQSQFRRLKGQVAETGLVYPAKQSRKLRKVDDLLKDGAVSRPVSSLSRGDLLELDVRLEADESYATNSVMREIASLSEDIQIPGLDSSDPMISELKSYTKLVDHFMAGLVPIRCKVINVRLLDREGEKYLVESGCADRFELETSEVELVAVLDKECFWKDIRRVLFSSVKVTVLGRVVVGGVRDSWTPVKLLDLFADTVPGGDQVVSAFSQLRFGDMTGGRSEEDRGANAFVVALEKYVELWSAASDVSISEEDRALIDLTTLALAGEWRIADSRREAFGALAACLSDAGVTIVPEQDVEVRQAAIDFAKISVFGVPERDDNDADTPNNHAGEAAQLLEVDVIAIYW</sequence>
<proteinExistence type="predicted"/>
<dbReference type="Pfam" id="PF19952">
    <property type="entry name" value="DUF6414"/>
    <property type="match status" value="1"/>
</dbReference>
<protein>
    <submittedName>
        <fullName evidence="1">Uncharacterized protein</fullName>
    </submittedName>
</protein>
<organism evidence="1 2">
    <name type="scientific">Tsukamurella tyrosinosolvens</name>
    <dbReference type="NCBI Taxonomy" id="57704"/>
    <lineage>
        <taxon>Bacteria</taxon>
        <taxon>Bacillati</taxon>
        <taxon>Actinomycetota</taxon>
        <taxon>Actinomycetes</taxon>
        <taxon>Mycobacteriales</taxon>
        <taxon>Tsukamurellaceae</taxon>
        <taxon>Tsukamurella</taxon>
    </lineage>
</organism>
<evidence type="ECO:0000313" key="1">
    <source>
        <dbReference type="EMBL" id="SEC92850.1"/>
    </source>
</evidence>
<dbReference type="Proteomes" id="UP000182241">
    <property type="component" value="Unassembled WGS sequence"/>
</dbReference>
<dbReference type="InterPro" id="IPR045633">
    <property type="entry name" value="DUF6414"/>
</dbReference>